<dbReference type="OrthoDB" id="1930487at2759"/>
<dbReference type="EMBL" id="MU825487">
    <property type="protein sequence ID" value="KAJ7388345.1"/>
    <property type="molecule type" value="Genomic_DNA"/>
</dbReference>
<dbReference type="Gene3D" id="3.40.50.300">
    <property type="entry name" value="P-loop containing nucleotide triphosphate hydrolases"/>
    <property type="match status" value="1"/>
</dbReference>
<dbReference type="SUPFAM" id="SSF52540">
    <property type="entry name" value="P-loop containing nucleoside triphosphate hydrolases"/>
    <property type="match status" value="1"/>
</dbReference>
<reference evidence="2" key="1">
    <citation type="submission" date="2023-01" db="EMBL/GenBank/DDBJ databases">
        <title>Genome assembly of the deep-sea coral Lophelia pertusa.</title>
        <authorList>
            <person name="Herrera S."/>
            <person name="Cordes E."/>
        </authorList>
    </citation>
    <scope>NUCLEOTIDE SEQUENCE</scope>
    <source>
        <strain evidence="2">USNM1676648</strain>
        <tissue evidence="2">Polyp</tissue>
    </source>
</reference>
<gene>
    <name evidence="2" type="ORF">OS493_038285</name>
</gene>
<dbReference type="Proteomes" id="UP001163046">
    <property type="component" value="Unassembled WGS sequence"/>
</dbReference>
<dbReference type="AlphaFoldDB" id="A0A9W9ZVP4"/>
<dbReference type="Pfam" id="PF00931">
    <property type="entry name" value="NB-ARC"/>
    <property type="match status" value="1"/>
</dbReference>
<name>A0A9W9ZVP4_9CNID</name>
<accession>A0A9W9ZVP4</accession>
<feature type="domain" description="NB-ARC" evidence="1">
    <location>
        <begin position="87"/>
        <end position="189"/>
    </location>
</feature>
<evidence type="ECO:0000313" key="3">
    <source>
        <dbReference type="Proteomes" id="UP001163046"/>
    </source>
</evidence>
<organism evidence="2 3">
    <name type="scientific">Desmophyllum pertusum</name>
    <dbReference type="NCBI Taxonomy" id="174260"/>
    <lineage>
        <taxon>Eukaryota</taxon>
        <taxon>Metazoa</taxon>
        <taxon>Cnidaria</taxon>
        <taxon>Anthozoa</taxon>
        <taxon>Hexacorallia</taxon>
        <taxon>Scleractinia</taxon>
        <taxon>Caryophylliina</taxon>
        <taxon>Caryophylliidae</taxon>
        <taxon>Desmophyllum</taxon>
    </lineage>
</organism>
<dbReference type="InterPro" id="IPR027417">
    <property type="entry name" value="P-loop_NTPase"/>
</dbReference>
<evidence type="ECO:0000259" key="1">
    <source>
        <dbReference type="Pfam" id="PF00931"/>
    </source>
</evidence>
<dbReference type="InterPro" id="IPR002182">
    <property type="entry name" value="NB-ARC"/>
</dbReference>
<keyword evidence="3" id="KW-1185">Reference proteome</keyword>
<sequence length="214" mass="24192">MASLETVSSTGEISPRFDKLLKDVSSVLSQDELKHVVSSIKNNFKGKAVCYSKNIQEFEGHNQEKIQAFKEIRLREVKTKDELTGRDRDLEKVMTKLTTGSSSVVNLYGTSGVGKTTLAIETLSKWPGRKFKADLRGINEMEDVHFHVLNALTESERTVVTYEANPVIGQIRQLKRDSHSDILLLLDNVDQFVDGDGEKAKFFTFLQRLPWSKD</sequence>
<proteinExistence type="predicted"/>
<evidence type="ECO:0000313" key="2">
    <source>
        <dbReference type="EMBL" id="KAJ7388345.1"/>
    </source>
</evidence>
<dbReference type="PRINTS" id="PR00364">
    <property type="entry name" value="DISEASERSIST"/>
</dbReference>
<dbReference type="GO" id="GO:0043531">
    <property type="term" value="F:ADP binding"/>
    <property type="evidence" value="ECO:0007669"/>
    <property type="project" value="InterPro"/>
</dbReference>
<comment type="caution">
    <text evidence="2">The sequence shown here is derived from an EMBL/GenBank/DDBJ whole genome shotgun (WGS) entry which is preliminary data.</text>
</comment>
<protein>
    <recommendedName>
        <fullName evidence="1">NB-ARC domain-containing protein</fullName>
    </recommendedName>
</protein>